<feature type="binding site" evidence="8">
    <location>
        <position position="33"/>
    </location>
    <ligand>
        <name>[4Fe-4S] cluster</name>
        <dbReference type="ChEBI" id="CHEBI:49883"/>
        <note>4Fe-4S-S-AdoMet</note>
    </ligand>
</feature>
<evidence type="ECO:0000256" key="3">
    <source>
        <dbReference type="ARBA" id="ARBA00022723"/>
    </source>
</evidence>
<dbReference type="PANTHER" id="PTHR42836:SF1">
    <property type="entry name" value="7-CARBOXY-7-DEAZAGUANINE SYNTHASE"/>
    <property type="match status" value="1"/>
</dbReference>
<evidence type="ECO:0000256" key="6">
    <source>
        <dbReference type="ARBA" id="ARBA00023014"/>
    </source>
</evidence>
<dbReference type="InterPro" id="IPR024924">
    <property type="entry name" value="7-CO-7-deazaguanine_synth-like"/>
</dbReference>
<comment type="cofactor">
    <cofactor evidence="8">
        <name>Mg(2+)</name>
        <dbReference type="ChEBI" id="CHEBI:18420"/>
    </cofactor>
</comment>
<feature type="binding site" evidence="8">
    <location>
        <position position="70"/>
    </location>
    <ligand>
        <name>S-adenosyl-L-methionine</name>
        <dbReference type="ChEBI" id="CHEBI:59789"/>
    </ligand>
</feature>
<dbReference type="AlphaFoldDB" id="A0A1T4K6B7"/>
<dbReference type="Pfam" id="PF04055">
    <property type="entry name" value="Radical_SAM"/>
    <property type="match status" value="1"/>
</dbReference>
<evidence type="ECO:0000256" key="5">
    <source>
        <dbReference type="ARBA" id="ARBA00023004"/>
    </source>
</evidence>
<dbReference type="GO" id="GO:0051539">
    <property type="term" value="F:4 iron, 4 sulfur cluster binding"/>
    <property type="evidence" value="ECO:0007669"/>
    <property type="project" value="UniProtKB-UniRule"/>
</dbReference>
<protein>
    <recommendedName>
        <fullName evidence="8">7-carboxy-7-deazaguanine synthase</fullName>
        <shortName evidence="8">CDG synthase</shortName>
        <ecNumber evidence="8">4.3.99.3</ecNumber>
    </recommendedName>
    <alternativeName>
        <fullName evidence="8">Queuosine biosynthesis protein QueE</fullName>
    </alternativeName>
</protein>
<keyword evidence="2 8" id="KW-0949">S-adenosyl-L-methionine</keyword>
<keyword evidence="7 8" id="KW-0456">Lyase</keyword>
<feature type="binding site" evidence="8">
    <location>
        <begin position="10"/>
        <end position="12"/>
    </location>
    <ligand>
        <name>substrate</name>
    </ligand>
</feature>
<dbReference type="PROSITE" id="PS51918">
    <property type="entry name" value="RADICAL_SAM"/>
    <property type="match status" value="1"/>
</dbReference>
<evidence type="ECO:0000256" key="1">
    <source>
        <dbReference type="ARBA" id="ARBA00022485"/>
    </source>
</evidence>
<dbReference type="InterPro" id="IPR007197">
    <property type="entry name" value="rSAM"/>
</dbReference>
<keyword evidence="3 8" id="KW-0479">Metal-binding</keyword>
<keyword evidence="4 8" id="KW-0460">Magnesium</keyword>
<dbReference type="Proteomes" id="UP000190625">
    <property type="component" value="Unassembled WGS sequence"/>
</dbReference>
<keyword evidence="5 8" id="KW-0408">Iron</keyword>
<keyword evidence="1 8" id="KW-0004">4Fe-4S</keyword>
<keyword evidence="11" id="KW-1185">Reference proteome</keyword>
<evidence type="ECO:0000256" key="4">
    <source>
        <dbReference type="ARBA" id="ARBA00022842"/>
    </source>
</evidence>
<evidence type="ECO:0000256" key="2">
    <source>
        <dbReference type="ARBA" id="ARBA00022691"/>
    </source>
</evidence>
<name>A0A1T4K6B7_9FIRM</name>
<feature type="binding site" evidence="8">
    <location>
        <position position="29"/>
    </location>
    <ligand>
        <name>[4Fe-4S] cluster</name>
        <dbReference type="ChEBI" id="CHEBI:49883"/>
        <note>4Fe-4S-S-AdoMet</note>
    </ligand>
</feature>
<comment type="cofactor">
    <cofactor evidence="8">
        <name>S-adenosyl-L-methionine</name>
        <dbReference type="ChEBI" id="CHEBI:59789"/>
    </cofactor>
    <text evidence="8">Binds 1 S-adenosyl-L-methionine per subunit.</text>
</comment>
<dbReference type="GO" id="GO:1904047">
    <property type="term" value="F:S-adenosyl-L-methionine binding"/>
    <property type="evidence" value="ECO:0007669"/>
    <property type="project" value="UniProtKB-UniRule"/>
</dbReference>
<dbReference type="STRING" id="142842.SAMN02745118_00639"/>
<proteinExistence type="inferred from homology"/>
<dbReference type="EMBL" id="FUWM01000005">
    <property type="protein sequence ID" value="SJZ37969.1"/>
    <property type="molecule type" value="Genomic_DNA"/>
</dbReference>
<dbReference type="CDD" id="cd01335">
    <property type="entry name" value="Radical_SAM"/>
    <property type="match status" value="1"/>
</dbReference>
<keyword evidence="6 8" id="KW-0411">Iron-sulfur</keyword>
<dbReference type="HAMAP" id="MF_00917">
    <property type="entry name" value="QueE"/>
    <property type="match status" value="1"/>
</dbReference>
<comment type="pathway">
    <text evidence="8">Purine metabolism; 7-cyano-7-deazaguanine biosynthesis.</text>
</comment>
<gene>
    <name evidence="8" type="primary">queE</name>
    <name evidence="10" type="ORF">SAMN02745118_00639</name>
</gene>
<evidence type="ECO:0000256" key="8">
    <source>
        <dbReference type="HAMAP-Rule" id="MF_00917"/>
    </source>
</evidence>
<feature type="binding site" evidence="8">
    <location>
        <position position="36"/>
    </location>
    <ligand>
        <name>[4Fe-4S] cluster</name>
        <dbReference type="ChEBI" id="CHEBI:49883"/>
        <note>4Fe-4S-S-AdoMet</note>
    </ligand>
</feature>
<evidence type="ECO:0000313" key="10">
    <source>
        <dbReference type="EMBL" id="SJZ37969.1"/>
    </source>
</evidence>
<comment type="caution">
    <text evidence="8">Lacks conserved residue(s) required for the propagation of feature annotation.</text>
</comment>
<dbReference type="InterPro" id="IPR013785">
    <property type="entry name" value="Aldolase_TIM"/>
</dbReference>
<dbReference type="OrthoDB" id="9792276at2"/>
<dbReference type="Gene3D" id="3.20.20.70">
    <property type="entry name" value="Aldolase class I"/>
    <property type="match status" value="1"/>
</dbReference>
<keyword evidence="8" id="KW-0671">Queuosine biosynthesis</keyword>
<reference evidence="11" key="1">
    <citation type="submission" date="2017-02" db="EMBL/GenBank/DDBJ databases">
        <authorList>
            <person name="Varghese N."/>
            <person name="Submissions S."/>
        </authorList>
    </citation>
    <scope>NUCLEOTIDE SEQUENCE [LARGE SCALE GENOMIC DNA]</scope>
    <source>
        <strain evidence="11">ATCC BAA-73</strain>
    </source>
</reference>
<evidence type="ECO:0000313" key="11">
    <source>
        <dbReference type="Proteomes" id="UP000190625"/>
    </source>
</evidence>
<feature type="domain" description="Radical SAM core" evidence="9">
    <location>
        <begin position="16"/>
        <end position="212"/>
    </location>
</feature>
<dbReference type="PIRSF" id="PIRSF000370">
    <property type="entry name" value="QueE"/>
    <property type="match status" value="1"/>
</dbReference>
<dbReference type="SFLD" id="SFLDS00029">
    <property type="entry name" value="Radical_SAM"/>
    <property type="match status" value="1"/>
</dbReference>
<dbReference type="RefSeq" id="WP_078809135.1">
    <property type="nucleotide sequence ID" value="NZ_FUWM01000005.1"/>
</dbReference>
<feature type="binding site" evidence="8">
    <location>
        <begin position="35"/>
        <end position="37"/>
    </location>
    <ligand>
        <name>S-adenosyl-L-methionine</name>
        <dbReference type="ChEBI" id="CHEBI:59789"/>
    </ligand>
</feature>
<evidence type="ECO:0000259" key="9">
    <source>
        <dbReference type="PROSITE" id="PS51918"/>
    </source>
</evidence>
<dbReference type="SUPFAM" id="SSF102114">
    <property type="entry name" value="Radical SAM enzymes"/>
    <property type="match status" value="1"/>
</dbReference>
<dbReference type="GO" id="GO:0000287">
    <property type="term" value="F:magnesium ion binding"/>
    <property type="evidence" value="ECO:0007669"/>
    <property type="project" value="UniProtKB-UniRule"/>
</dbReference>
<feature type="binding site" evidence="8">
    <location>
        <position position="25"/>
    </location>
    <ligand>
        <name>substrate</name>
    </ligand>
</feature>
<dbReference type="EC" id="4.3.99.3" evidence="8"/>
<feature type="binding site" evidence="8">
    <location>
        <position position="38"/>
    </location>
    <ligand>
        <name>Mg(2+)</name>
        <dbReference type="ChEBI" id="CHEBI:18420"/>
    </ligand>
</feature>
<dbReference type="PANTHER" id="PTHR42836">
    <property type="entry name" value="7-CARBOXY-7-DEAZAGUANINE SYNTHASE"/>
    <property type="match status" value="1"/>
</dbReference>
<dbReference type="GO" id="GO:0016840">
    <property type="term" value="F:carbon-nitrogen lyase activity"/>
    <property type="evidence" value="ECO:0007669"/>
    <property type="project" value="UniProtKB-UniRule"/>
</dbReference>
<sequence>MLVNNIFSSIQGESTYSGFPTTFIRLTGCNLRCSYCDTEYAYKKGEELSIDEVITKVIDLNNDYVCLTGGEPLFQSNIQTLINKLFKEGYEVSIETNGAVDLEGFELDNIKVVMDFKLPSSGEFDNNSEVIYENLQRISKKDDLKFVIGDKEDFLFAKNVIIDKELQKKVNIIFSPIFKRLEPNLLVKWLLESPELNKCRLQLQLHKIIWDEEMKGV</sequence>
<accession>A0A1T4K6B7</accession>
<dbReference type="GO" id="GO:0008616">
    <property type="term" value="P:tRNA queuosine(34) biosynthetic process"/>
    <property type="evidence" value="ECO:0007669"/>
    <property type="project" value="UniProtKB-UniRule"/>
</dbReference>
<comment type="cofactor">
    <cofactor evidence="8">
        <name>[4Fe-4S] cluster</name>
        <dbReference type="ChEBI" id="CHEBI:49883"/>
    </cofactor>
    <text evidence="8">Binds 1 [4Fe-4S] cluster. The cluster is coordinated with 3 cysteines and an exchangeable S-adenosyl-L-methionine.</text>
</comment>
<comment type="subunit">
    <text evidence="8">Homodimer.</text>
</comment>
<dbReference type="UniPathway" id="UPA00391"/>
<organism evidence="10 11">
    <name type="scientific">Selenihalanaerobacter shriftii</name>
    <dbReference type="NCBI Taxonomy" id="142842"/>
    <lineage>
        <taxon>Bacteria</taxon>
        <taxon>Bacillati</taxon>
        <taxon>Bacillota</taxon>
        <taxon>Clostridia</taxon>
        <taxon>Halanaerobiales</taxon>
        <taxon>Halobacteroidaceae</taxon>
        <taxon>Selenihalanaerobacter</taxon>
    </lineage>
</organism>
<dbReference type="InterPro" id="IPR058240">
    <property type="entry name" value="rSAM_sf"/>
</dbReference>
<evidence type="ECO:0000256" key="7">
    <source>
        <dbReference type="ARBA" id="ARBA00023239"/>
    </source>
</evidence>
<comment type="function">
    <text evidence="8">Catalyzes the complex heterocyclic radical-mediated conversion of 6-carboxy-5,6,7,8-tetrahydropterin (CPH4) to 7-carboxy-7-deazaguanine (CDG), a step common to the biosynthetic pathways of all 7-deazapurine-containing compounds.</text>
</comment>
<comment type="similarity">
    <text evidence="8">Belongs to the radical SAM superfamily. 7-carboxy-7-deazaguanine synthase family.</text>
</comment>
<feature type="binding site" evidence="8">
    <location>
        <position position="68"/>
    </location>
    <ligand>
        <name>substrate</name>
    </ligand>
</feature>
<comment type="catalytic activity">
    <reaction evidence="8">
        <text>6-carboxy-5,6,7,8-tetrahydropterin + H(+) = 7-carboxy-7-carbaguanine + NH4(+)</text>
        <dbReference type="Rhea" id="RHEA:27974"/>
        <dbReference type="ChEBI" id="CHEBI:15378"/>
        <dbReference type="ChEBI" id="CHEBI:28938"/>
        <dbReference type="ChEBI" id="CHEBI:61032"/>
        <dbReference type="ChEBI" id="CHEBI:61036"/>
        <dbReference type="EC" id="4.3.99.3"/>
    </reaction>
</comment>